<keyword evidence="2" id="KW-1185">Reference proteome</keyword>
<proteinExistence type="predicted"/>
<name>A0ACC0NDL2_RHOML</name>
<reference evidence="1" key="1">
    <citation type="submission" date="2022-02" db="EMBL/GenBank/DDBJ databases">
        <title>Plant Genome Project.</title>
        <authorList>
            <person name="Zhang R.-G."/>
        </authorList>
    </citation>
    <scope>NUCLEOTIDE SEQUENCE</scope>
    <source>
        <strain evidence="1">AT1</strain>
    </source>
</reference>
<gene>
    <name evidence="1" type="ORF">RHMOL_Rhmol06G0149300</name>
</gene>
<organism evidence="1 2">
    <name type="scientific">Rhododendron molle</name>
    <name type="common">Chinese azalea</name>
    <name type="synonym">Azalea mollis</name>
    <dbReference type="NCBI Taxonomy" id="49168"/>
    <lineage>
        <taxon>Eukaryota</taxon>
        <taxon>Viridiplantae</taxon>
        <taxon>Streptophyta</taxon>
        <taxon>Embryophyta</taxon>
        <taxon>Tracheophyta</taxon>
        <taxon>Spermatophyta</taxon>
        <taxon>Magnoliopsida</taxon>
        <taxon>eudicotyledons</taxon>
        <taxon>Gunneridae</taxon>
        <taxon>Pentapetalae</taxon>
        <taxon>asterids</taxon>
        <taxon>Ericales</taxon>
        <taxon>Ericaceae</taxon>
        <taxon>Ericoideae</taxon>
        <taxon>Rhodoreae</taxon>
        <taxon>Rhododendron</taxon>
    </lineage>
</organism>
<dbReference type="EMBL" id="CM046393">
    <property type="protein sequence ID" value="KAI8550984.1"/>
    <property type="molecule type" value="Genomic_DNA"/>
</dbReference>
<sequence>MKFISRGLLVFDSLVLMVQSAVLVRSSPFFAQFQSDILLRSSPVLVGSYSPFFAHSSLVLVAVVLLRFSRTPSRSSFIHRRQILHRNRLPGAAMTNPKRTGKELVHVVYAIEARPLVMIDPTKEMRQKKSPRKRTAKPVVINIDDSAEKYEVVKSSSPSPRKKVSAMKRKGSQEADVAATVQTSSRTPNKNNTEQHDKRPETKMVYEKKRKRPNREYEEVIDLNTPTKKMQRDKDMEEREDKGIKRKIRHQVSKGGCSNRKPDVKQKVKGDEEEEEWDEDEGDQEENRKEGQKRKGVNGKKGQPKKGKVETKRKIQYRSTLNTVVKLIRSIPTGQFTPLQVQEIKKTPFAEFLLGIVEANLDEAYVRKSDPDVLKLVKQYEGTGGRFKLGGKSVKLTAKEVTLIFGIQSGPTRIVLNPTPRVPKLDFADRLCLEPKGQRILTIPLLREFFAKTVEGTSLQDAKDLVRVLCLLLIGTLFFTSTQARMSWGYLEFVFASTHQQGITDQCGPPNFLPLHKLL</sequence>
<protein>
    <submittedName>
        <fullName evidence="1">Uncharacterized protein</fullName>
    </submittedName>
</protein>
<comment type="caution">
    <text evidence="1">The sequence shown here is derived from an EMBL/GenBank/DDBJ whole genome shotgun (WGS) entry which is preliminary data.</text>
</comment>
<evidence type="ECO:0000313" key="1">
    <source>
        <dbReference type="EMBL" id="KAI8550984.1"/>
    </source>
</evidence>
<accession>A0ACC0NDL2</accession>
<dbReference type="Proteomes" id="UP001062846">
    <property type="component" value="Chromosome 6"/>
</dbReference>
<evidence type="ECO:0000313" key="2">
    <source>
        <dbReference type="Proteomes" id="UP001062846"/>
    </source>
</evidence>